<feature type="coiled-coil region" evidence="2">
    <location>
        <begin position="2117"/>
        <end position="2155"/>
    </location>
</feature>
<dbReference type="Proteomes" id="UP001159428">
    <property type="component" value="Unassembled WGS sequence"/>
</dbReference>
<feature type="coiled-coil region" evidence="2">
    <location>
        <begin position="2221"/>
        <end position="2265"/>
    </location>
</feature>
<evidence type="ECO:0000256" key="1">
    <source>
        <dbReference type="ARBA" id="ARBA00022737"/>
    </source>
</evidence>
<feature type="coiled-coil region" evidence="2">
    <location>
        <begin position="1496"/>
        <end position="1530"/>
    </location>
</feature>
<dbReference type="InterPro" id="IPR002017">
    <property type="entry name" value="Spectrin_repeat"/>
</dbReference>
<proteinExistence type="predicted"/>
<dbReference type="CDD" id="cd00176">
    <property type="entry name" value="SPEC"/>
    <property type="match status" value="7"/>
</dbReference>
<dbReference type="PANTHER" id="PTHR11915">
    <property type="entry name" value="SPECTRIN/FILAMIN RELATED CYTOSKELETAL PROTEIN"/>
    <property type="match status" value="1"/>
</dbReference>
<dbReference type="SUPFAM" id="SSF46966">
    <property type="entry name" value="Spectrin repeat"/>
    <property type="match status" value="22"/>
</dbReference>
<keyword evidence="2" id="KW-0175">Coiled coil</keyword>
<dbReference type="SUPFAM" id="SSF47576">
    <property type="entry name" value="Calponin-homology domain, CH-domain"/>
    <property type="match status" value="1"/>
</dbReference>
<feature type="coiled-coil region" evidence="2">
    <location>
        <begin position="772"/>
        <end position="817"/>
    </location>
</feature>
<feature type="coiled-coil region" evidence="2">
    <location>
        <begin position="1030"/>
        <end position="1112"/>
    </location>
</feature>
<feature type="region of interest" description="Disordered" evidence="3">
    <location>
        <begin position="2889"/>
        <end position="2929"/>
    </location>
</feature>
<evidence type="ECO:0000313" key="6">
    <source>
        <dbReference type="Proteomes" id="UP001159428"/>
    </source>
</evidence>
<feature type="coiled-coil region" evidence="2">
    <location>
        <begin position="1256"/>
        <end position="1283"/>
    </location>
</feature>
<dbReference type="Pfam" id="PF00307">
    <property type="entry name" value="CH"/>
    <property type="match status" value="2"/>
</dbReference>
<evidence type="ECO:0000313" key="5">
    <source>
        <dbReference type="EMBL" id="CAH3135266.1"/>
    </source>
</evidence>
<dbReference type="Pfam" id="PF00435">
    <property type="entry name" value="Spectrin"/>
    <property type="match status" value="13"/>
</dbReference>
<feature type="region of interest" description="Disordered" evidence="3">
    <location>
        <begin position="2614"/>
        <end position="2815"/>
    </location>
</feature>
<feature type="region of interest" description="Disordered" evidence="3">
    <location>
        <begin position="485"/>
        <end position="508"/>
    </location>
</feature>
<feature type="coiled-coil region" evidence="2">
    <location>
        <begin position="653"/>
        <end position="721"/>
    </location>
</feature>
<feature type="coiled-coil region" evidence="2">
    <location>
        <begin position="892"/>
        <end position="926"/>
    </location>
</feature>
<evidence type="ECO:0000256" key="2">
    <source>
        <dbReference type="SAM" id="Coils"/>
    </source>
</evidence>
<dbReference type="InterPro" id="IPR036872">
    <property type="entry name" value="CH_dom_sf"/>
</dbReference>
<dbReference type="EMBL" id="CALNXJ010000029">
    <property type="protein sequence ID" value="CAH3135266.1"/>
    <property type="molecule type" value="Genomic_DNA"/>
</dbReference>
<feature type="coiled-coil region" evidence="2">
    <location>
        <begin position="2456"/>
        <end position="2486"/>
    </location>
</feature>
<gene>
    <name evidence="5" type="ORF">PMEA_00016115</name>
</gene>
<keyword evidence="6" id="KW-1185">Reference proteome</keyword>
<comment type="caution">
    <text evidence="5">The sequence shown here is derived from an EMBL/GenBank/DDBJ whole genome shotgun (WGS) entry which is preliminary data.</text>
</comment>
<dbReference type="SMART" id="SM00150">
    <property type="entry name" value="SPEC"/>
    <property type="match status" value="27"/>
</dbReference>
<dbReference type="SMART" id="SM00033">
    <property type="entry name" value="CH"/>
    <property type="match status" value="2"/>
</dbReference>
<feature type="coiled-coil region" evidence="2">
    <location>
        <begin position="1690"/>
        <end position="1717"/>
    </location>
</feature>
<dbReference type="InterPro" id="IPR001715">
    <property type="entry name" value="CH_dom"/>
</dbReference>
<protein>
    <recommendedName>
        <fullName evidence="4">Calponin-homology (CH) domain-containing protein</fullName>
    </recommendedName>
</protein>
<feature type="domain" description="Calponin-homology (CH)" evidence="4">
    <location>
        <begin position="155"/>
        <end position="261"/>
    </location>
</feature>
<feature type="coiled-coil region" evidence="2">
    <location>
        <begin position="1377"/>
        <end position="1411"/>
    </location>
</feature>
<dbReference type="Gene3D" id="1.10.418.10">
    <property type="entry name" value="Calponin-like domain"/>
    <property type="match status" value="2"/>
</dbReference>
<reference evidence="5 6" key="1">
    <citation type="submission" date="2022-05" db="EMBL/GenBank/DDBJ databases">
        <authorList>
            <consortium name="Genoscope - CEA"/>
            <person name="William W."/>
        </authorList>
    </citation>
    <scope>NUCLEOTIDE SEQUENCE [LARGE SCALE GENOMIC DNA]</scope>
</reference>
<dbReference type="InterPro" id="IPR018159">
    <property type="entry name" value="Spectrin/alpha-actinin"/>
</dbReference>
<dbReference type="PROSITE" id="PS50021">
    <property type="entry name" value="CH"/>
    <property type="match status" value="2"/>
</dbReference>
<feature type="coiled-coil region" evidence="2">
    <location>
        <begin position="3620"/>
        <end position="3715"/>
    </location>
</feature>
<sequence>MAANESLRRQSETRESAIFTQTIRERTGEREEIHKKTFQKWINSKLAMAVPPLEVKDLIEEVRDGHVFLSLLEVLLGTTLKREKGRMRVHKLTNVTTALKVLEKNKVKLVGISNYDIVDGKSTTILGLIWSIILRFQVQGVMTGDDSGDSSVKDFQVEKKLLSWCKTSLEGYEDSVKLKDFTTSWRDGLAFNAIIHTHKPELFRFESLLKHDNKTNLDHAFNVANEEFSVPKLLDPADIDVDKPDKKLIMMYLTSLFHGLREYSPQGGKKRRKLDDLAGLEAYRASLRDLNAYITQEETLVSNKLESTGRFGNPLDDYNKSKSLMDDIKNHRQDVGNVEDMGQALIMDDKTDEIHRTEIKNQLLLLHDRWEKLEKLSQRLHKRCRGALVSPREQQIDIYNSWIQQMRSEISKRGRSQSQTEIRREIDEHEGSMVRIDYKKKEVDRVISEVNELCLEPYVDEEDREILRGKQKDLNINWDTMTTEAHQKSKELKDKLSPSSSAEENRETELLVQVSQDNVQSTPSEFSTFEIQPNIQHTVESQPNVHYLIDFEDDHVDGADQIDSHGREAERDAKLDTLRDKMNAVQLVLERCSGKLENLKSSGAPNDLPGVKEQQNMVKDCDSELKEGEPLLQDVILYGRELSRDDLFDDNEKEEITRNMAQLQQHYDELRNFIDDEQEGLSELRNELEKRNKIRDWERKRDELNEKLSRCEDKLRLQIQDQLREELAPSEEILAAAKNLSKEISDLDPEVARVTDDGIKLVKSENIGGDLEEKLVQDINDIEERYEKLKKSSSDDVKRLEDAISQRESEKREKLEKWQEVTERISVINVDTRTKLRNIKEKNPHTTPEIQEQLEAIQKCTNDVMSVFPEIQSGYDYGNDLLADNQLSDEDKDKIEKEMNNIGEDFKALQQDINAEQDRLNNLLSEKVAEDARAQDKLKKWQDGKDKLNSKYKKTRGKFNKVKGQGIPKDPKKVQEQLELTRECSSEIADSVPEIQQAFKCAEDLISDKSVDPRDRESIKKERNEIGEGFKSLKLELNDYEKELEDLGLQQDKEKSEKITTWQTWIIRMRKLQDKCQAKTNELKEANEPQNKKEVEEQMVLVKECKEELEAAKPVIHEGIDYGKLLIEDEILDDEVKASIKKDVNDMEYNLDKMEKDNADEQGRLEILAIQFDTDKKDKLVKWETWKVKLRSILALKRNHLDEVKADDPTNRNVEELLAKAKDCEDSLTNTEPEIKFALDYGEQLVDDDLTDPDEKQKIHDDVVEMERTLKDLKEDTAKEKLRLQQIYFQQNEEKEKKLKQWEIWVIRINKLQGECQEKVKDLKSKGDPHDKKDLEEQIVLAKEFEEELQSAKPVINEGTAYGSLLLNDDIVDEDNKAKVKQDLDHIEEDLKELEKANGDEQKRLEDILYQKGEEQKVTEWKNRTTRIHILIKDCGDKMAELQAKGNPKDRGDAEEQITLSKECSHKLQASKPEINAGLAFGKELLEDDYISDVNKANIKQDLNELGGDMERLERANDEQERRIRERLDALQKEEAVIKDWRDRCASLTSYMDAADEKIQNGKNAESNEDIESSYILLKDLSADLVQTEPEMIKTLDFGRELASNKNLSSDSRQKVTDDVSDVEKRWKTLMKESQDEYARLGVELGASQARQRNLETWHERCDDLHGWVTDRYTRLRSRPTSPEASFGGIKRQQSVIEDLVKDLTSKQDEVNEVIDEGNQVIDDHTYAEKERKLVHEKMTALHDDWNKLATLTSGKQQRQVVQVLLLEKEQQHLDKTQNWRRRIDPLVFWVSSAEDKLNTQFAIAPDLDTVKKQKTELEDFNNEMLSHQREVSETLEYGDKLLKDPELPEDDRTAIQKEVLDLSHRWENLEELVNWKSERIDDTISKLKMQQEDKLQKWHEGLDEVSGWVVKTRVKVEVQQRLATDVDAALEQIDDFQEIIKDAPGYQEKVTHLNEFSGNLVTDPCLGEEERRGVREETVICNENWNDLVNLANAKQARMEENLNKLERQEQDALERWRIRSERAGLALDKLEGQISVIDDPIGNDIETVRRQEDAFEIFSNEMELNTTQMLDTLALGEKVKKDPKLTQKRKDEVVEHLNSLTARWDRIKDFVALRKERLDEASKRMQRDRRKKLDEWEEKVNHFDSFLRKAERETERLEPIADDLETVQRQYDDFQKTNQLIGQQKKVDDFETFTVELLADPVIDERSKQSMEHDKDDRLERWERVVEKINDHQHGLEEQLTNLEKTEGELSRWNDQFDIIQEEVAKVESVCEQEIAPDFDALEKQKTEVQRLKKTVNVLDPQVDDFLKNSDRLIDQSDVPEKDLETVEHEAEVFKKRWNKVKFDLDARQQRIEDKHLSLQQRQKDLLGQWKNSCNSTLKWLSDTSARVQAQDVTPPDLDHARAQRQEIEDILREIKRHDNQMDKLDQLGDKITNDPSMRDLERNLVNNEKATIIERYKGLLASTEAAKNRLDDQINQMEKEQGEKMKLWPEKTDPLDKWLIKNETTVQSYEPIGYDISYVKTQEKDAQAMITELLQEQPKFAEMTDFGNKLTTEPCVGLEERVKIQKDMQSLHERWDGLYESATSRHDRIQDRLKILEDEQKRLADERKMLEEEEVQRQIDMERRRKEEEERRKKEAEERRRREEEARKRKEEEERKRREEEERIRKEEEDKRKRKEEEEKRRREEEARQRREEEERERREEEQKRKLEQEERKRKEEEDRKKREEERKQREDEERKKREEENRKRKEEQERRRKEQEERRKKEEEERKKREEERRKKREEEDKKKKEREEKKRLEEEEKKRKEEEKQKKKGFLINFGSLHHIPMVKQETTLNASPKMDEVVSVPEAEGDNINRKKNKGFGFSLGPLPHLPKMEEVASVPEAEEDNINRKKNKGFGFSLGPLPHLPKAEETVSVPEAEGDNINRKKNKGFGFSLGPLPHIPKVEKETSLLATPVDEVVVSVDEDIVEAAAEPDAFVFDGRLQDWKNDANDISFWLKDQDEKLPDETNDDTIASLKDKESHFVSLEKEIPDYERKFDNLEKDYEALIKDKHISEKQHEDISEDMDKLRGQWRSFNTDRDVKKNRIKRKLWDKEQQKAGELTGCRVNLQAVKDWIGLRDKEIENMDPIGNDPKTLQRQKEDMKLLTKRLHDYEPRFTEATDTAYRLSKDPYFSNEQSKALRQDAEDCEKQWDDVLEKATDRMDRIVKKIPKLQKDQKEIVDEWNDRSARFEKSLKKAEDKLKEQEAIGKEIGFERRLPEIRSPELTKKRGENNNEWKPTVDECNANLRTVRERLQDIQRAKKNRKWSILEALKDAVHSITARFRGNSRVGAEHGVNLDKVVDLLEDHEDIMTDTSTRQKDADEVFTLGRSAIDSGLLENEQANEVHDRMTDLNHRWNGLNIDVIEREKRLEKLAEDIESEYKRFDSWREKCDNMNQWLSESEKLIKNEEKIGSDIGVLQEQIKDNQLFIKEMKAYEPKVDAMVEESQELVESSRLDKTDIDGVDKTKNALNSRWKAVNDHLNERQRKLDSALLDILKKDSDGRLGRWREQSIALGLLVTEAKRKVDDDVDDTDFKDIQESAVQLQEVENSLNEDLSRELLEVTNDGHHVIEKEETQPDDKHEIGKKIDELNRQVSELEKGTREKRDKIKEASLKYFGRSLADCEEAVERLEEESVNNFTDIGSDIEEVGKQLEELQEFENDLDREEAKFNDIKDQFVNCKETDLLRDEDRVRIQRRIGALDEKWAELNKNHDANHEKLNQALIVRHEELMEEVYDWLSDAEKQADSIVVNEDDIGSVMEEYGRHRELKEEISSFEPTFKNAIGISDRLLTERIVDPERAESYETEINTLENRWKNLQLKTMDNGAKLSGVLGRYVTIRLDEAEVKLTHAEASISRDDADYLDIDGAKEALQAFRVKRTGIHDSQKKVDRILDESRAVVREDFFKEHEQEHFQGRIDMIDKRNKGLEEKADKEERRLLDTYILLLKQQLQRTNIWLKMAESRIKQEGETGPGYDDVKKQLEDHQVFQEELRDHSMISTILGVDVSDPDITQGTQQQVKSLSDRWSKVWNWSEQRKAQLLKVLSNWQRFRDEQMILLNWLSNKEKTLKEMARTDLTDEAEVKDHLEKLRVIEKELDEQGIRLQSLHKAGEDLLKNVDAGDPAAKEIKTQLKDFDDCWNDIAKQVINRIQQLENSQSKLKEFHSEMDATNEWMDETERLLKTYKIGMDPEEASRLQEKTEIKCEERSKFASKVDRINRLGKDLAGEIDEPSHDAIQEELQPFNNRWSDVSNQLELYSDKGLALVTVQGSHLPEGVPVLFTTGNQILGGESTRIYHAALCGGCSFDGLTAQIQVNLVNNPWDCELGDYMIISVEDGNGSVIATNDDGRQMPVPNFNFTYSAK</sequence>
<feature type="region of interest" description="Disordered" evidence="3">
    <location>
        <begin position="2848"/>
        <end position="2871"/>
    </location>
</feature>
<accession>A0AAU9X3I7</accession>
<feature type="coiled-coil region" evidence="2">
    <location>
        <begin position="1137"/>
        <end position="1171"/>
    </location>
</feature>
<dbReference type="PROSITE" id="PS50007">
    <property type="entry name" value="PIPLC_X_DOMAIN"/>
    <property type="match status" value="1"/>
</dbReference>
<feature type="coiled-coil region" evidence="2">
    <location>
        <begin position="3195"/>
        <end position="3247"/>
    </location>
</feature>
<feature type="compositionally biased region" description="Basic and acidic residues" evidence="3">
    <location>
        <begin position="485"/>
        <end position="496"/>
    </location>
</feature>
<evidence type="ECO:0000256" key="3">
    <source>
        <dbReference type="SAM" id="MobiDB-lite"/>
    </source>
</evidence>
<feature type="domain" description="Calponin-homology (CH)" evidence="4">
    <location>
        <begin position="32"/>
        <end position="137"/>
    </location>
</feature>
<dbReference type="Gene3D" id="1.20.58.60">
    <property type="match status" value="24"/>
</dbReference>
<evidence type="ECO:0000259" key="4">
    <source>
        <dbReference type="PROSITE" id="PS50021"/>
    </source>
</evidence>
<feature type="compositionally biased region" description="Basic and acidic residues" evidence="3">
    <location>
        <begin position="2614"/>
        <end position="2810"/>
    </location>
</feature>
<feature type="coiled-coil region" evidence="2">
    <location>
        <begin position="3016"/>
        <end position="3057"/>
    </location>
</feature>
<name>A0AAU9X3I7_9CNID</name>
<feature type="coiled-coil region" evidence="2">
    <location>
        <begin position="2400"/>
        <end position="2430"/>
    </location>
</feature>
<organism evidence="5 6">
    <name type="scientific">Pocillopora meandrina</name>
    <dbReference type="NCBI Taxonomy" id="46732"/>
    <lineage>
        <taxon>Eukaryota</taxon>
        <taxon>Metazoa</taxon>
        <taxon>Cnidaria</taxon>
        <taxon>Anthozoa</taxon>
        <taxon>Hexacorallia</taxon>
        <taxon>Scleractinia</taxon>
        <taxon>Astrocoeniina</taxon>
        <taxon>Pocilloporidae</taxon>
        <taxon>Pocillopora</taxon>
    </lineage>
</organism>
<feature type="coiled-coil region" evidence="2">
    <location>
        <begin position="1990"/>
        <end position="2017"/>
    </location>
</feature>
<keyword evidence="1" id="KW-0677">Repeat</keyword>